<dbReference type="Pfam" id="PF01370">
    <property type="entry name" value="Epimerase"/>
    <property type="match status" value="1"/>
</dbReference>
<accession>A0ABW7GHT6</accession>
<reference evidence="4 5" key="1">
    <citation type="submission" date="2024-08" db="EMBL/GenBank/DDBJ databases">
        <authorList>
            <person name="Lu H."/>
        </authorList>
    </citation>
    <scope>NUCLEOTIDE SEQUENCE [LARGE SCALE GENOMIC DNA]</scope>
    <source>
        <strain evidence="4 5">DXS20W</strain>
    </source>
</reference>
<dbReference type="SUPFAM" id="SSF51735">
    <property type="entry name" value="NAD(P)-binding Rossmann-fold domains"/>
    <property type="match status" value="1"/>
</dbReference>
<protein>
    <submittedName>
        <fullName evidence="4">NAD-dependent epimerase/dehydratase family protein</fullName>
    </submittedName>
</protein>
<gene>
    <name evidence="4" type="ORF">ACG04Q_07415</name>
</gene>
<evidence type="ECO:0000313" key="4">
    <source>
        <dbReference type="EMBL" id="MFG6461394.1"/>
    </source>
</evidence>
<name>A0ABW7GHT6_9BURK</name>
<comment type="pathway">
    <text evidence="1">Bacterial outer membrane biogenesis; LPS O-antigen biosynthesis.</text>
</comment>
<comment type="caution">
    <text evidence="4">The sequence shown here is derived from an EMBL/GenBank/DDBJ whole genome shotgun (WGS) entry which is preliminary data.</text>
</comment>
<dbReference type="Gene3D" id="3.40.50.720">
    <property type="entry name" value="NAD(P)-binding Rossmann-like Domain"/>
    <property type="match status" value="1"/>
</dbReference>
<feature type="domain" description="Ketoreductase" evidence="3">
    <location>
        <begin position="1"/>
        <end position="183"/>
    </location>
</feature>
<dbReference type="RefSeq" id="WP_394510252.1">
    <property type="nucleotide sequence ID" value="NZ_JBIGHX010000002.1"/>
</dbReference>
<dbReference type="SMART" id="SM00822">
    <property type="entry name" value="PKS_KR"/>
    <property type="match status" value="1"/>
</dbReference>
<organism evidence="4 5">
    <name type="scientific">Pelomonas lactea</name>
    <dbReference type="NCBI Taxonomy" id="3299030"/>
    <lineage>
        <taxon>Bacteria</taxon>
        <taxon>Pseudomonadati</taxon>
        <taxon>Pseudomonadota</taxon>
        <taxon>Betaproteobacteria</taxon>
        <taxon>Burkholderiales</taxon>
        <taxon>Sphaerotilaceae</taxon>
        <taxon>Roseateles</taxon>
    </lineage>
</organism>
<dbReference type="InterPro" id="IPR001509">
    <property type="entry name" value="Epimerase_deHydtase"/>
</dbReference>
<evidence type="ECO:0000259" key="3">
    <source>
        <dbReference type="SMART" id="SM00822"/>
    </source>
</evidence>
<evidence type="ECO:0000256" key="2">
    <source>
        <dbReference type="ARBA" id="ARBA00007637"/>
    </source>
</evidence>
<sequence>MKLLLTGGTGFFGKALLRYWQQQPAADVCILSRDPERFRAAHPDLCRLPGLRLLRGDIADAATLPRGEQFTHVLHAAADSTLGPQLTPLQRYDQIVGGTRNLLDFAVASGARRFLLTSSGAVYGRLTGATGVREDCLQMPDPLEPGQAYGVAKRAAEHLCALYRQAHGLETVVARCFAFVGPDLPLDVHFAIGNFIRDALAADAIVVNGDGLPLRSYMHQHDLAHWLTVLLERGAAGEAYNVGSPDALSVGELAHRVRDLLAPDKPVRVLARGDAAAATRNGYIPNVEKALALGLTLNWSLDDAIRDTGAAARARRLP</sequence>
<dbReference type="EMBL" id="JBIGHX010000002">
    <property type="protein sequence ID" value="MFG6461394.1"/>
    <property type="molecule type" value="Genomic_DNA"/>
</dbReference>
<evidence type="ECO:0000313" key="5">
    <source>
        <dbReference type="Proteomes" id="UP001606302"/>
    </source>
</evidence>
<dbReference type="PANTHER" id="PTHR43000">
    <property type="entry name" value="DTDP-D-GLUCOSE 4,6-DEHYDRATASE-RELATED"/>
    <property type="match status" value="1"/>
</dbReference>
<proteinExistence type="inferred from homology"/>
<dbReference type="InterPro" id="IPR036291">
    <property type="entry name" value="NAD(P)-bd_dom_sf"/>
</dbReference>
<comment type="similarity">
    <text evidence="2">Belongs to the NAD(P)-dependent epimerase/dehydratase family.</text>
</comment>
<dbReference type="Proteomes" id="UP001606302">
    <property type="component" value="Unassembled WGS sequence"/>
</dbReference>
<dbReference type="InterPro" id="IPR057326">
    <property type="entry name" value="KR_dom"/>
</dbReference>
<evidence type="ECO:0000256" key="1">
    <source>
        <dbReference type="ARBA" id="ARBA00005125"/>
    </source>
</evidence>
<keyword evidence="5" id="KW-1185">Reference proteome</keyword>